<evidence type="ECO:0000256" key="2">
    <source>
        <dbReference type="ARBA" id="ARBA00022448"/>
    </source>
</evidence>
<dbReference type="InterPro" id="IPR037117">
    <property type="entry name" value="Dihydroorotate_DH_ele_sf"/>
</dbReference>
<comment type="cofactor">
    <cofactor evidence="10">
        <name>[2Fe-2S] cluster</name>
        <dbReference type="ChEBI" id="CHEBI:190135"/>
    </cofactor>
</comment>
<protein>
    <submittedName>
        <fullName evidence="12">Dihydroorotate dehydrogenase electron transfer subunit</fullName>
    </submittedName>
</protein>
<evidence type="ECO:0000256" key="10">
    <source>
        <dbReference type="ARBA" id="ARBA00034078"/>
    </source>
</evidence>
<evidence type="ECO:0000256" key="7">
    <source>
        <dbReference type="ARBA" id="ARBA00022982"/>
    </source>
</evidence>
<evidence type="ECO:0000259" key="11">
    <source>
        <dbReference type="PROSITE" id="PS51384"/>
    </source>
</evidence>
<dbReference type="PANTHER" id="PTHR43513">
    <property type="entry name" value="DIHYDROOROTATE DEHYDROGENASE B (NAD(+)), ELECTRON TRANSFER SUBUNIT"/>
    <property type="match status" value="1"/>
</dbReference>
<keyword evidence="13" id="KW-1185">Reference proteome</keyword>
<dbReference type="CDD" id="cd06218">
    <property type="entry name" value="DHOD_e_trans"/>
    <property type="match status" value="1"/>
</dbReference>
<evidence type="ECO:0000256" key="3">
    <source>
        <dbReference type="ARBA" id="ARBA00022630"/>
    </source>
</evidence>
<keyword evidence="3" id="KW-0285">Flavoprotein</keyword>
<dbReference type="Gene3D" id="2.10.240.10">
    <property type="entry name" value="Dihydroorotate dehydrogenase, electron transfer subunit"/>
    <property type="match status" value="1"/>
</dbReference>
<evidence type="ECO:0000256" key="4">
    <source>
        <dbReference type="ARBA" id="ARBA00022714"/>
    </source>
</evidence>
<reference evidence="12 13" key="1">
    <citation type="submission" date="2024-02" db="EMBL/GenBank/DDBJ databases">
        <title>Bifidobacterium honeyensis sp. nov., isolated from the comb honey.</title>
        <authorList>
            <person name="Liu W."/>
            <person name="Li Y."/>
        </authorList>
    </citation>
    <scope>NUCLEOTIDE SEQUENCE [LARGE SCALE GENOMIC DNA]</scope>
    <source>
        <strain evidence="12 13">IMAU50988</strain>
    </source>
</reference>
<keyword evidence="2" id="KW-0813">Transport</keyword>
<sequence length="298" mass="31885">MIRNTFINTGELVRQAQEAGLRPGRRRDQVTDMEELSPGVWKLTIRDPYIARTSLPGRFVNLYSDDPLTILPRPLGVCRVEGDLVEFVFAVVGTGTEELSRLRPGDGVDVLGPLGRGFDLQSAGEYLLVGGGLGVPPLISAAQVLQDREDTTTTALFGYRRDRFADRLTAPLVDDLVSIEDAEGDVITLLDAWEAGRTPRTAADMAAGGRGAALAAAPAGPGPSCGVRILTCGPTPMMKAVVGWARPRGIPVQCSLEERMGCGYGTCVACVVDTVDGRLKVCKDGPVFSADRLEWSDR</sequence>
<dbReference type="PIRSF" id="PIRSF006816">
    <property type="entry name" value="Cyc3_hyd_g"/>
    <property type="match status" value="1"/>
</dbReference>
<comment type="caution">
    <text evidence="12">The sequence shown here is derived from an EMBL/GenBank/DDBJ whole genome shotgun (WGS) entry which is preliminary data.</text>
</comment>
<dbReference type="SUPFAM" id="SSF63380">
    <property type="entry name" value="Riboflavin synthase domain-like"/>
    <property type="match status" value="1"/>
</dbReference>
<dbReference type="Pfam" id="PF10418">
    <property type="entry name" value="DHODB_Fe-S_bind"/>
    <property type="match status" value="1"/>
</dbReference>
<dbReference type="Gene3D" id="3.40.50.80">
    <property type="entry name" value="Nucleotide-binding domain of ferredoxin-NADP reductase (FNR) module"/>
    <property type="match status" value="1"/>
</dbReference>
<dbReference type="InterPro" id="IPR019480">
    <property type="entry name" value="Dihydroorotate_DH_Fe-S-bd"/>
</dbReference>
<dbReference type="EMBL" id="JBANBB010000001">
    <property type="protein sequence ID" value="MEK0306621.1"/>
    <property type="molecule type" value="Genomic_DNA"/>
</dbReference>
<evidence type="ECO:0000313" key="12">
    <source>
        <dbReference type="EMBL" id="MEK0306621.1"/>
    </source>
</evidence>
<organism evidence="12 13">
    <name type="scientific">Bifidobacterium favimelis</name>
    <dbReference type="NCBI Taxonomy" id="3122979"/>
    <lineage>
        <taxon>Bacteria</taxon>
        <taxon>Bacillati</taxon>
        <taxon>Actinomycetota</taxon>
        <taxon>Actinomycetes</taxon>
        <taxon>Bifidobacteriales</taxon>
        <taxon>Bifidobacteriaceae</taxon>
        <taxon>Bifidobacterium</taxon>
    </lineage>
</organism>
<evidence type="ECO:0000313" key="13">
    <source>
        <dbReference type="Proteomes" id="UP001373159"/>
    </source>
</evidence>
<keyword evidence="5" id="KW-0479">Metal-binding</keyword>
<keyword evidence="6" id="KW-0274">FAD</keyword>
<dbReference type="SUPFAM" id="SSF52343">
    <property type="entry name" value="Ferredoxin reductase-like, C-terminal NADP-linked domain"/>
    <property type="match status" value="1"/>
</dbReference>
<feature type="domain" description="FAD-binding FR-type" evidence="11">
    <location>
        <begin position="23"/>
        <end position="120"/>
    </location>
</feature>
<dbReference type="InterPro" id="IPR017927">
    <property type="entry name" value="FAD-bd_FR_type"/>
</dbReference>
<accession>A0ABU8ZPF2</accession>
<dbReference type="Proteomes" id="UP001373159">
    <property type="component" value="Unassembled WGS sequence"/>
</dbReference>
<evidence type="ECO:0000256" key="1">
    <source>
        <dbReference type="ARBA" id="ARBA00006422"/>
    </source>
</evidence>
<dbReference type="PANTHER" id="PTHR43513:SF3">
    <property type="entry name" value="DIHYDROOROTATE DEHYDROGENASE B (NAD(+)), ELECTRON TRANSFER SUBUNIT-RELATED"/>
    <property type="match status" value="1"/>
</dbReference>
<proteinExistence type="inferred from homology"/>
<comment type="similarity">
    <text evidence="1">Belongs to the PyrK family.</text>
</comment>
<name>A0ABU8ZPF2_9BIFI</name>
<keyword evidence="7" id="KW-0249">Electron transport</keyword>
<evidence type="ECO:0000256" key="6">
    <source>
        <dbReference type="ARBA" id="ARBA00022827"/>
    </source>
</evidence>
<evidence type="ECO:0000256" key="9">
    <source>
        <dbReference type="ARBA" id="ARBA00023014"/>
    </source>
</evidence>
<dbReference type="InterPro" id="IPR050353">
    <property type="entry name" value="PyrK_electron_transfer"/>
</dbReference>
<dbReference type="InterPro" id="IPR039261">
    <property type="entry name" value="FNR_nucleotide-bd"/>
</dbReference>
<keyword evidence="9" id="KW-0411">Iron-sulfur</keyword>
<dbReference type="PROSITE" id="PS51384">
    <property type="entry name" value="FAD_FR"/>
    <property type="match status" value="1"/>
</dbReference>
<evidence type="ECO:0000256" key="5">
    <source>
        <dbReference type="ARBA" id="ARBA00022723"/>
    </source>
</evidence>
<keyword evidence="4" id="KW-0001">2Fe-2S</keyword>
<dbReference type="InterPro" id="IPR017938">
    <property type="entry name" value="Riboflavin_synthase-like_b-brl"/>
</dbReference>
<gene>
    <name evidence="12" type="ORF">V8P97_03955</name>
</gene>
<dbReference type="InterPro" id="IPR012165">
    <property type="entry name" value="Cyt_c3_hydrogenase_gsu"/>
</dbReference>
<dbReference type="PRINTS" id="PR00406">
    <property type="entry name" value="CYTB5RDTASE"/>
</dbReference>
<dbReference type="Gene3D" id="2.40.30.10">
    <property type="entry name" value="Translation factors"/>
    <property type="match status" value="1"/>
</dbReference>
<evidence type="ECO:0000256" key="8">
    <source>
        <dbReference type="ARBA" id="ARBA00023004"/>
    </source>
</evidence>
<keyword evidence="8" id="KW-0408">Iron</keyword>
<dbReference type="RefSeq" id="WP_340469162.1">
    <property type="nucleotide sequence ID" value="NZ_JBANBB010000001.1"/>
</dbReference>